<proteinExistence type="predicted"/>
<dbReference type="OrthoDB" id="6610237at2759"/>
<dbReference type="GeneID" id="105424741"/>
<dbReference type="AlphaFoldDB" id="A0A6I9W131"/>
<evidence type="ECO:0000313" key="2">
    <source>
        <dbReference type="Proteomes" id="UP000504615"/>
    </source>
</evidence>
<organism evidence="2 3">
    <name type="scientific">Pogonomyrmex barbatus</name>
    <name type="common">red harvester ant</name>
    <dbReference type="NCBI Taxonomy" id="144034"/>
    <lineage>
        <taxon>Eukaryota</taxon>
        <taxon>Metazoa</taxon>
        <taxon>Ecdysozoa</taxon>
        <taxon>Arthropoda</taxon>
        <taxon>Hexapoda</taxon>
        <taxon>Insecta</taxon>
        <taxon>Pterygota</taxon>
        <taxon>Neoptera</taxon>
        <taxon>Endopterygota</taxon>
        <taxon>Hymenoptera</taxon>
        <taxon>Apocrita</taxon>
        <taxon>Aculeata</taxon>
        <taxon>Formicoidea</taxon>
        <taxon>Formicidae</taxon>
        <taxon>Myrmicinae</taxon>
        <taxon>Pogonomyrmex</taxon>
    </lineage>
</organism>
<sequence length="551" mass="63178">MELRVFRFFLTCYLTCTLCRYAISGSTLTEVFSIINNTSQSDARKSEIGNTGTERSIVTETRLDEVILKDDQSKIEIPHLSTVTSDFKKAKCSRYCIEQLENNKGFEDINLFWLFADQQNEEEYFSIENSPNLKIFRSSDNKNSTILDNCRIYLNLNCDIINKERNLITQNKLYLNSEFNQQREKFKNYFSNTTPEFSKILVHTPNLSGYTETNFQVDTNVIELIINIFGNFSAVITIPINRTIERPGMVMSSASIYNEKGVVIGARNLPGRWCVKLTGVENSKYDFYVIAYYKASEENRKNNIINTNSTNEINRKTNFDTYEAFDKKHTTTENKASTIINEINFNEMKQIRENTIDGTNSMFLINHTMNRKPKFARSTKIIVSTSNDKTMAGDFSDTSFFSHESSAVENINYFILRNNSLMSYGDFQILPNATSIKQQQKIQARSSEVASLNEDTEDAKMKSSMSEIVPMQMTNSDQSQKLSTQFAKINDDPFERRKILLEVNANSKLIAVPGTTHRVVFDATNSCILPVRYAIRARSSPLRIVNMQPSY</sequence>
<evidence type="ECO:0000313" key="3">
    <source>
        <dbReference type="RefSeq" id="XP_011633441.2"/>
    </source>
</evidence>
<feature type="chain" id="PRO_5027092427" evidence="1">
    <location>
        <begin position="25"/>
        <end position="551"/>
    </location>
</feature>
<reference evidence="3" key="1">
    <citation type="submission" date="2025-08" db="UniProtKB">
        <authorList>
            <consortium name="RefSeq"/>
        </authorList>
    </citation>
    <scope>IDENTIFICATION</scope>
</reference>
<dbReference type="Proteomes" id="UP000504615">
    <property type="component" value="Unplaced"/>
</dbReference>
<gene>
    <name evidence="3" type="primary">LOC105424741</name>
</gene>
<evidence type="ECO:0000256" key="1">
    <source>
        <dbReference type="SAM" id="SignalP"/>
    </source>
</evidence>
<protein>
    <submittedName>
        <fullName evidence="3">Uncharacterized protein LOC105424741 isoform X1</fullName>
    </submittedName>
</protein>
<keyword evidence="2" id="KW-1185">Reference proteome</keyword>
<name>A0A6I9W131_9HYME</name>
<dbReference type="RefSeq" id="XP_011633441.2">
    <property type="nucleotide sequence ID" value="XM_011635139.2"/>
</dbReference>
<keyword evidence="1" id="KW-0732">Signal</keyword>
<feature type="signal peptide" evidence="1">
    <location>
        <begin position="1"/>
        <end position="24"/>
    </location>
</feature>
<accession>A0A6I9W131</accession>